<accession>A0AAQ0LSH2</accession>
<proteinExistence type="predicted"/>
<dbReference type="Gene3D" id="2.60.40.10">
    <property type="entry name" value="Immunoglobulins"/>
    <property type="match status" value="1"/>
</dbReference>
<evidence type="ECO:0000313" key="3">
    <source>
        <dbReference type="EMBL" id="RGT51805.1"/>
    </source>
</evidence>
<dbReference type="InterPro" id="IPR024361">
    <property type="entry name" value="BACON"/>
</dbReference>
<reference evidence="3 4" key="1">
    <citation type="submission" date="2018-08" db="EMBL/GenBank/DDBJ databases">
        <title>A genome reference for cultivated species of the human gut microbiota.</title>
        <authorList>
            <person name="Zou Y."/>
            <person name="Xue W."/>
            <person name="Luo G."/>
        </authorList>
    </citation>
    <scope>NUCLEOTIDE SEQUENCE [LARGE SCALE GENOMIC DNA]</scope>
    <source>
        <strain evidence="3 4">AF19-10AC</strain>
    </source>
</reference>
<dbReference type="InterPro" id="IPR024079">
    <property type="entry name" value="MetalloPept_cat_dom_sf"/>
</dbReference>
<evidence type="ECO:0000256" key="1">
    <source>
        <dbReference type="SAM" id="SignalP"/>
    </source>
</evidence>
<dbReference type="AlphaFoldDB" id="A0AAQ0LSH2"/>
<feature type="signal peptide" evidence="1">
    <location>
        <begin position="1"/>
        <end position="25"/>
    </location>
</feature>
<dbReference type="GO" id="GO:0008237">
    <property type="term" value="F:metallopeptidase activity"/>
    <property type="evidence" value="ECO:0007669"/>
    <property type="project" value="InterPro"/>
</dbReference>
<dbReference type="PROSITE" id="PS51257">
    <property type="entry name" value="PROKAR_LIPOPROTEIN"/>
    <property type="match status" value="1"/>
</dbReference>
<dbReference type="Pfam" id="PF09471">
    <property type="entry name" value="Peptidase_M64"/>
    <property type="match status" value="1"/>
</dbReference>
<dbReference type="EMBL" id="QRWT01000010">
    <property type="protein sequence ID" value="RGT51805.1"/>
    <property type="molecule type" value="Genomic_DNA"/>
</dbReference>
<organism evidence="3 4">
    <name type="scientific">Bacteroides intestinalis</name>
    <dbReference type="NCBI Taxonomy" id="329854"/>
    <lineage>
        <taxon>Bacteria</taxon>
        <taxon>Pseudomonadati</taxon>
        <taxon>Bacteroidota</taxon>
        <taxon>Bacteroidia</taxon>
        <taxon>Bacteroidales</taxon>
        <taxon>Bacteroidaceae</taxon>
        <taxon>Bacteroides</taxon>
    </lineage>
</organism>
<evidence type="ECO:0000313" key="4">
    <source>
        <dbReference type="Proteomes" id="UP000284772"/>
    </source>
</evidence>
<feature type="chain" id="PRO_5042967335" description="BACON domain-containing protein" evidence="1">
    <location>
        <begin position="26"/>
        <end position="574"/>
    </location>
</feature>
<dbReference type="Proteomes" id="UP000284772">
    <property type="component" value="Unassembled WGS sequence"/>
</dbReference>
<dbReference type="InterPro" id="IPR013783">
    <property type="entry name" value="Ig-like_fold"/>
</dbReference>
<evidence type="ECO:0000259" key="2">
    <source>
        <dbReference type="Pfam" id="PF19190"/>
    </source>
</evidence>
<dbReference type="CDD" id="cd14948">
    <property type="entry name" value="BACON"/>
    <property type="match status" value="1"/>
</dbReference>
<comment type="caution">
    <text evidence="3">The sequence shown here is derived from an EMBL/GenBank/DDBJ whole genome shotgun (WGS) entry which is preliminary data.</text>
</comment>
<protein>
    <recommendedName>
        <fullName evidence="2">BACON domain-containing protein</fullName>
    </recommendedName>
</protein>
<dbReference type="InterPro" id="IPR019026">
    <property type="entry name" value="Peptidase_M64_IgA"/>
</dbReference>
<dbReference type="Pfam" id="PF19190">
    <property type="entry name" value="BACON_2"/>
    <property type="match status" value="1"/>
</dbReference>
<gene>
    <name evidence="3" type="ORF">DWX27_11310</name>
</gene>
<feature type="domain" description="BACON" evidence="2">
    <location>
        <begin position="45"/>
        <end position="108"/>
    </location>
</feature>
<keyword evidence="1" id="KW-0732">Signal</keyword>
<name>A0AAQ0LSH2_9BACE</name>
<sequence length="574" mass="64610">MRNMKTKLSFLLLCVFVLTACSKDAEEIPSIQFNSDIENLILGAEKDSRLTLNFSSTHSWQANTDAVWITISPAQGNTGNSSLAIFAKEENRTGEIREATVTLSADGVPIKELKISQQKKDVLEVKQATYNVPAEGMSIQIEFATNLQEGISKIRYSQDVQDWLIFNDNVSTKILLDKILNVKVLPNPSRAERTATFQIVIEDAAGKQLIESGTISIIQKGAGVGTSTDLETDDGKVVKLQTHSKGNGIPVVLMGDGFLDADIQSGFYRKVMEKGMEYFFSEEPVKSLREYFDVWMVTAVSLNDAFGEGYSTKFSCWLEGGKSTLIKGDEKIVQYYTQAVDEIRTNAEMFYETMSIVILNTETYAGTTYFGYGTEDDGVVEYAIGYCPIIGGMESEAFRQVLCHECIGHGFAKLLDEYSYQSMGQIPAKEIESNQILQTFGWAMNVDFTGDKSQVIWKHFLEDERYAGTDAFGETLSTYEGACTYWSGAWRPTNESMMRNNIHGFNAPSREAIYKRIMRTAYGTPWQYNYEEFVKFDRMHLPQPTRVTTRNVEQIGKGRYFAPPQFVKRTLVNR</sequence>
<dbReference type="Gene3D" id="3.40.390.10">
    <property type="entry name" value="Collagenase (Catalytic Domain)"/>
    <property type="match status" value="1"/>
</dbReference>